<proteinExistence type="predicted"/>
<dbReference type="PANTHER" id="PTHR43046">
    <property type="entry name" value="GDP-MANNOSE MANNOSYL HYDROLASE"/>
    <property type="match status" value="1"/>
</dbReference>
<dbReference type="Gene3D" id="3.90.79.10">
    <property type="entry name" value="Nucleoside Triphosphate Pyrophosphohydrolase"/>
    <property type="match status" value="1"/>
</dbReference>
<gene>
    <name evidence="6" type="ORF">HNR71_003631</name>
    <name evidence="7" type="ORF">HPO96_04045</name>
</gene>
<evidence type="ECO:0000256" key="2">
    <source>
        <dbReference type="ARBA" id="ARBA00022801"/>
    </source>
</evidence>
<dbReference type="InterPro" id="IPR000086">
    <property type="entry name" value="NUDIX_hydrolase_dom"/>
</dbReference>
<dbReference type="EMBL" id="JABJRC010000001">
    <property type="protein sequence ID" value="NOL39412.1"/>
    <property type="molecule type" value="Genomic_DNA"/>
</dbReference>
<keyword evidence="3" id="KW-0460">Magnesium</keyword>
<dbReference type="SUPFAM" id="SSF55811">
    <property type="entry name" value="Nudix"/>
    <property type="match status" value="1"/>
</dbReference>
<comment type="cofactor">
    <cofactor evidence="1">
        <name>Mg(2+)</name>
        <dbReference type="ChEBI" id="CHEBI:18420"/>
    </cofactor>
</comment>
<dbReference type="PROSITE" id="PS51462">
    <property type="entry name" value="NUDIX"/>
    <property type="match status" value="1"/>
</dbReference>
<dbReference type="Pfam" id="PF00293">
    <property type="entry name" value="NUDIX"/>
    <property type="match status" value="1"/>
</dbReference>
<dbReference type="InterPro" id="IPR015797">
    <property type="entry name" value="NUDIX_hydrolase-like_dom_sf"/>
</dbReference>
<comment type="caution">
    <text evidence="7">The sequence shown here is derived from an EMBL/GenBank/DDBJ whole genome shotgun (WGS) entry which is preliminary data.</text>
</comment>
<dbReference type="CDD" id="cd18876">
    <property type="entry name" value="NUDIX_Hydrolase"/>
    <property type="match status" value="1"/>
</dbReference>
<sequence length="171" mass="18834">MDRQDDLNADGPPEPEFHAGVAGRLPRKRVSGGALIRDRDGRILFIEPSYKPMLDIPGGIAEADESPYDACRREVLEEVGLELAIGPMLVADWDPARGVWHDALAFVFDGGVLRGDEELVLQAGEVRTAVFLTLDEARPQLKPSMYRRLGLALQALETGVPQYSDFGRPRP</sequence>
<dbReference type="EMBL" id="JACHKF010000001">
    <property type="protein sequence ID" value="MBB6567994.1"/>
    <property type="molecule type" value="Genomic_DNA"/>
</dbReference>
<dbReference type="AlphaFoldDB" id="A0A7Y4KVG9"/>
<dbReference type="PROSITE" id="PS00893">
    <property type="entry name" value="NUDIX_BOX"/>
    <property type="match status" value="1"/>
</dbReference>
<name>A0A7Y4KVG9_9ACTN</name>
<evidence type="ECO:0000313" key="9">
    <source>
        <dbReference type="Proteomes" id="UP000553957"/>
    </source>
</evidence>
<dbReference type="InterPro" id="IPR020084">
    <property type="entry name" value="NUDIX_hydrolase_CS"/>
</dbReference>
<evidence type="ECO:0000313" key="7">
    <source>
        <dbReference type="EMBL" id="NOL39412.1"/>
    </source>
</evidence>
<dbReference type="GO" id="GO:0016787">
    <property type="term" value="F:hydrolase activity"/>
    <property type="evidence" value="ECO:0007669"/>
    <property type="project" value="UniProtKB-KW"/>
</dbReference>
<dbReference type="RefSeq" id="WP_171671088.1">
    <property type="nucleotide sequence ID" value="NZ_BAAAGT010000003.1"/>
</dbReference>
<evidence type="ECO:0000256" key="4">
    <source>
        <dbReference type="SAM" id="MobiDB-lite"/>
    </source>
</evidence>
<evidence type="ECO:0000259" key="5">
    <source>
        <dbReference type="PROSITE" id="PS51462"/>
    </source>
</evidence>
<dbReference type="PANTHER" id="PTHR43046:SF12">
    <property type="entry name" value="GDP-MANNOSE MANNOSYL HYDROLASE"/>
    <property type="match status" value="1"/>
</dbReference>
<feature type="domain" description="Nudix hydrolase" evidence="5">
    <location>
        <begin position="26"/>
        <end position="157"/>
    </location>
</feature>
<protein>
    <submittedName>
        <fullName evidence="6">ADP-ribose pyrophosphatase YjhB (NUDIX family)</fullName>
    </submittedName>
    <submittedName>
        <fullName evidence="7">NUDIX hydrolase</fullName>
    </submittedName>
</protein>
<organism evidence="7 8">
    <name type="scientific">Kribbella sandramycini</name>
    <dbReference type="NCBI Taxonomy" id="60450"/>
    <lineage>
        <taxon>Bacteria</taxon>
        <taxon>Bacillati</taxon>
        <taxon>Actinomycetota</taxon>
        <taxon>Actinomycetes</taxon>
        <taxon>Propionibacteriales</taxon>
        <taxon>Kribbellaceae</taxon>
        <taxon>Kribbella</taxon>
    </lineage>
</organism>
<accession>A0A7Y4KVG9</accession>
<evidence type="ECO:0000256" key="1">
    <source>
        <dbReference type="ARBA" id="ARBA00001946"/>
    </source>
</evidence>
<reference evidence="7 8" key="1">
    <citation type="submission" date="2020-05" db="EMBL/GenBank/DDBJ databases">
        <title>Genome sequence of Kribbella sandramycini ATCC 39419.</title>
        <authorList>
            <person name="Maclea K.S."/>
            <person name="Fair J.L."/>
        </authorList>
    </citation>
    <scope>NUCLEOTIDE SEQUENCE [LARGE SCALE GENOMIC DNA]</scope>
    <source>
        <strain evidence="7 8">ATCC 39419</strain>
    </source>
</reference>
<evidence type="ECO:0000313" key="8">
    <source>
        <dbReference type="Proteomes" id="UP000534306"/>
    </source>
</evidence>
<evidence type="ECO:0000313" key="6">
    <source>
        <dbReference type="EMBL" id="MBB6567994.1"/>
    </source>
</evidence>
<reference evidence="6 9" key="2">
    <citation type="submission" date="2020-08" db="EMBL/GenBank/DDBJ databases">
        <title>Sequencing the genomes of 1000 actinobacteria strains.</title>
        <authorList>
            <person name="Klenk H.-P."/>
        </authorList>
    </citation>
    <scope>NUCLEOTIDE SEQUENCE [LARGE SCALE GENOMIC DNA]</scope>
    <source>
        <strain evidence="6 9">DSM 15626</strain>
    </source>
</reference>
<evidence type="ECO:0000256" key="3">
    <source>
        <dbReference type="ARBA" id="ARBA00022842"/>
    </source>
</evidence>
<keyword evidence="8" id="KW-1185">Reference proteome</keyword>
<dbReference type="Proteomes" id="UP000534306">
    <property type="component" value="Unassembled WGS sequence"/>
</dbReference>
<feature type="region of interest" description="Disordered" evidence="4">
    <location>
        <begin position="1"/>
        <end position="21"/>
    </location>
</feature>
<dbReference type="Proteomes" id="UP000553957">
    <property type="component" value="Unassembled WGS sequence"/>
</dbReference>
<keyword evidence="2 7" id="KW-0378">Hydrolase</keyword>